<dbReference type="eggNOG" id="arCOG13919">
    <property type="taxonomic scope" value="Archaea"/>
</dbReference>
<feature type="transmembrane region" description="Helical" evidence="1">
    <location>
        <begin position="12"/>
        <end position="34"/>
    </location>
</feature>
<proteinExistence type="predicted"/>
<dbReference type="STRING" id="985053.VMUT_1009"/>
<dbReference type="OrthoDB" id="27697at2157"/>
<dbReference type="HOGENOM" id="CLU_1080190_0_0_2"/>
<dbReference type="EMBL" id="CP002529">
    <property type="protein sequence ID" value="ADY01216.1"/>
    <property type="molecule type" value="Genomic_DNA"/>
</dbReference>
<sequence length="262" mass="28359">MSIDELFTGAMGFAIAMAIAAAVIGGLLYGYYLYVQNQVLANYLWPVVDVVPYKGGYYMAVINTGHEPFFVKAIFFSDGSHINVESKALHHNQAWFYQASKLPSVVMVCSAIKPTVCIIAKASGWSLVVDAPPDSGWVNITLIVDCWASGSVNWVGIGNNKGVSGSLSIDLSNSGYCAVGGWGMSDARDVFTYGPLLIEITYSYSVPQMSCGLEVIPSAQPILISKDTSPYSGTWSFTYMLIASPSTDLTIHIKCTYTQGYW</sequence>
<protein>
    <submittedName>
        <fullName evidence="2">Uncharacterized protein</fullName>
    </submittedName>
</protein>
<dbReference type="AlphaFoldDB" id="F0QXQ3"/>
<evidence type="ECO:0000313" key="3">
    <source>
        <dbReference type="Proteomes" id="UP000007485"/>
    </source>
</evidence>
<keyword evidence="1" id="KW-0472">Membrane</keyword>
<dbReference type="GeneID" id="10288661"/>
<organism evidence="2 3">
    <name type="scientific">Vulcanisaeta moutnovskia (strain 768-28)</name>
    <dbReference type="NCBI Taxonomy" id="985053"/>
    <lineage>
        <taxon>Archaea</taxon>
        <taxon>Thermoproteota</taxon>
        <taxon>Thermoprotei</taxon>
        <taxon>Thermoproteales</taxon>
        <taxon>Thermoproteaceae</taxon>
        <taxon>Vulcanisaeta</taxon>
    </lineage>
</organism>
<evidence type="ECO:0000313" key="2">
    <source>
        <dbReference type="EMBL" id="ADY01216.1"/>
    </source>
</evidence>
<dbReference type="KEGG" id="vmo:VMUT_1009"/>
<dbReference type="RefSeq" id="WP_013604378.1">
    <property type="nucleotide sequence ID" value="NC_015151.1"/>
</dbReference>
<reference evidence="2 3" key="1">
    <citation type="journal article" date="2011" name="J. Bacteriol.">
        <title>Complete genome sequence of 'Vulcanisaeta moutnovskia' strain 768-28, a novel member of the hyperthermophilic crenarchaeal genus vulcanisaeta.</title>
        <authorList>
            <person name="Gumerov V.M."/>
            <person name="Mardanov A.V."/>
            <person name="Beletsky A.V."/>
            <person name="Prokofeva M.I."/>
            <person name="Bonch-Osmolovskaya E.A."/>
            <person name="Ravin N.V."/>
            <person name="Skryabin K.G."/>
        </authorList>
    </citation>
    <scope>NUCLEOTIDE SEQUENCE [LARGE SCALE GENOMIC DNA]</scope>
    <source>
        <strain evidence="2 3">768-28</strain>
    </source>
</reference>
<keyword evidence="1" id="KW-1133">Transmembrane helix</keyword>
<keyword evidence="3" id="KW-1185">Reference proteome</keyword>
<keyword evidence="1" id="KW-0812">Transmembrane</keyword>
<dbReference type="Proteomes" id="UP000007485">
    <property type="component" value="Chromosome"/>
</dbReference>
<evidence type="ECO:0000256" key="1">
    <source>
        <dbReference type="SAM" id="Phobius"/>
    </source>
</evidence>
<name>F0QXQ3_VULM7</name>
<accession>F0QXQ3</accession>
<gene>
    <name evidence="2" type="ordered locus">VMUT_1009</name>
</gene>